<feature type="region of interest" description="Disordered" evidence="1">
    <location>
        <begin position="131"/>
        <end position="160"/>
    </location>
</feature>
<dbReference type="KEGG" id="dgi:Desgi_4322"/>
<protein>
    <submittedName>
        <fullName evidence="2">Uncharacterized protein</fullName>
    </submittedName>
</protein>
<organism evidence="2 3">
    <name type="scientific">Desulfoscipio gibsoniae DSM 7213</name>
    <dbReference type="NCBI Taxonomy" id="767817"/>
    <lineage>
        <taxon>Bacteria</taxon>
        <taxon>Bacillati</taxon>
        <taxon>Bacillota</taxon>
        <taxon>Clostridia</taxon>
        <taxon>Eubacteriales</taxon>
        <taxon>Desulfallaceae</taxon>
        <taxon>Desulfoscipio</taxon>
    </lineage>
</organism>
<dbReference type="Proteomes" id="UP000013520">
    <property type="component" value="Chromosome"/>
</dbReference>
<feature type="compositionally biased region" description="Basic and acidic residues" evidence="1">
    <location>
        <begin position="149"/>
        <end position="160"/>
    </location>
</feature>
<dbReference type="STRING" id="767817.Desgi_4322"/>
<name>R4KSL3_9FIRM</name>
<keyword evidence="3" id="KW-1185">Reference proteome</keyword>
<dbReference type="Pfam" id="PF10704">
    <property type="entry name" value="DUF2508"/>
    <property type="match status" value="1"/>
</dbReference>
<sequence length="160" mass="18430">MRYNINFAKNLSSKKDKLYPEPNAAINSAKYNQTGISIWYNRYNLGGVCVYKIYLDRFLTWLTPLKKEPPGLLEAVNSARRDWKQAQYDINFVSDSNLIDYTIHKIKAGERQYMALLQEARQQSITAWQEEPQCPSATCEAPQTSKEGPQTREKMMGPSL</sequence>
<accession>R4KSL3</accession>
<dbReference type="EMBL" id="CP003273">
    <property type="protein sequence ID" value="AGL03565.1"/>
    <property type="molecule type" value="Genomic_DNA"/>
</dbReference>
<proteinExistence type="predicted"/>
<reference evidence="2 3" key="1">
    <citation type="submission" date="2012-01" db="EMBL/GenBank/DDBJ databases">
        <title>Complete sequence of Desulfotomaculum gibsoniae DSM 7213.</title>
        <authorList>
            <consortium name="US DOE Joint Genome Institute"/>
            <person name="Lucas S."/>
            <person name="Han J."/>
            <person name="Lapidus A."/>
            <person name="Cheng J.-F."/>
            <person name="Goodwin L."/>
            <person name="Pitluck S."/>
            <person name="Peters L."/>
            <person name="Ovchinnikova G."/>
            <person name="Teshima H."/>
            <person name="Detter J.C."/>
            <person name="Han C."/>
            <person name="Tapia R."/>
            <person name="Land M."/>
            <person name="Hauser L."/>
            <person name="Kyrpides N."/>
            <person name="Ivanova N."/>
            <person name="Pagani I."/>
            <person name="Parshina S."/>
            <person name="Plugge C."/>
            <person name="Muyzer G."/>
            <person name="Kuever J."/>
            <person name="Ivanova A."/>
            <person name="Nazina T."/>
            <person name="Klenk H.-P."/>
            <person name="Brambilla E."/>
            <person name="Spring S."/>
            <person name="Stams A.F."/>
            <person name="Woyke T."/>
        </authorList>
    </citation>
    <scope>NUCLEOTIDE SEQUENCE [LARGE SCALE GENOMIC DNA]</scope>
    <source>
        <strain evidence="2 3">DSM 7213</strain>
    </source>
</reference>
<evidence type="ECO:0000313" key="3">
    <source>
        <dbReference type="Proteomes" id="UP000013520"/>
    </source>
</evidence>
<gene>
    <name evidence="2" type="ORF">Desgi_4322</name>
</gene>
<dbReference type="InterPro" id="IPR019644">
    <property type="entry name" value="DUF2508"/>
</dbReference>
<evidence type="ECO:0000256" key="1">
    <source>
        <dbReference type="SAM" id="MobiDB-lite"/>
    </source>
</evidence>
<evidence type="ECO:0000313" key="2">
    <source>
        <dbReference type="EMBL" id="AGL03565.1"/>
    </source>
</evidence>
<dbReference type="HOGENOM" id="CLU_1649401_0_0_9"/>
<dbReference type="AlphaFoldDB" id="R4KSL3"/>